<protein>
    <recommendedName>
        <fullName evidence="2">Holin</fullName>
    </recommendedName>
</protein>
<organism evidence="1">
    <name type="scientific">Streptomyces phage Abafar</name>
    <dbReference type="NCBI Taxonomy" id="3158855"/>
    <lineage>
        <taxon>Viruses</taxon>
        <taxon>Duplodnaviria</taxon>
        <taxon>Heunggongvirae</taxon>
        <taxon>Uroviricota</taxon>
        <taxon>Caudoviricetes</taxon>
    </lineage>
</organism>
<accession>A0AAU7GWL4</accession>
<proteinExistence type="predicted"/>
<evidence type="ECO:0008006" key="2">
    <source>
        <dbReference type="Google" id="ProtNLM"/>
    </source>
</evidence>
<gene>
    <name evidence="1" type="ORF">Abafar_00038</name>
</gene>
<name>A0AAU7GWL4_9CAUD</name>
<reference evidence="1" key="1">
    <citation type="submission" date="2024-05" db="EMBL/GenBank/DDBJ databases">
        <title>Isolation and characterization of the new Streptomyces phages Kamino, Geonosis, Abafar and Scarif infecting a broad range of host species.</title>
        <authorList>
            <person name="Rackow B."/>
            <person name="Rolland C."/>
            <person name="Mohnen I."/>
            <person name="Wittmann J."/>
            <person name="Muesken M."/>
            <person name="Overmann J."/>
            <person name="Frunzke J."/>
        </authorList>
    </citation>
    <scope>NUCLEOTIDE SEQUENCE</scope>
</reference>
<evidence type="ECO:0000313" key="1">
    <source>
        <dbReference type="EMBL" id="XBM94931.1"/>
    </source>
</evidence>
<sequence length="67" mass="6944">MIVSPYFKDLAERVVATFAFTFLSVFSFTDMSTAKDAAIGGAAAAASLIKGWLGSVIGSQDHAGLSK</sequence>
<dbReference type="EMBL" id="PP750865">
    <property type="protein sequence ID" value="XBM94931.1"/>
    <property type="molecule type" value="Genomic_DNA"/>
</dbReference>